<feature type="signal peptide" evidence="6">
    <location>
        <begin position="1"/>
        <end position="20"/>
    </location>
</feature>
<keyword evidence="2 6" id="KW-0732">Signal</keyword>
<comment type="similarity">
    <text evidence="5">Belongs to the Omp25/RopB family.</text>
</comment>
<protein>
    <submittedName>
        <fullName evidence="8">Porin family protein</fullName>
    </submittedName>
</protein>
<dbReference type="Pfam" id="PF13505">
    <property type="entry name" value="OMP_b-brl"/>
    <property type="match status" value="1"/>
</dbReference>
<proteinExistence type="inferred from homology"/>
<dbReference type="PANTHER" id="PTHR34001">
    <property type="entry name" value="BLL7405 PROTEIN"/>
    <property type="match status" value="1"/>
</dbReference>
<comment type="subcellular location">
    <subcellularLocation>
        <location evidence="1">Cell outer membrane</location>
    </subcellularLocation>
</comment>
<evidence type="ECO:0000256" key="3">
    <source>
        <dbReference type="ARBA" id="ARBA00023136"/>
    </source>
</evidence>
<dbReference type="GO" id="GO:0009279">
    <property type="term" value="C:cell outer membrane"/>
    <property type="evidence" value="ECO:0007669"/>
    <property type="project" value="UniProtKB-SubCell"/>
</dbReference>
<feature type="domain" description="Outer membrane protein beta-barrel" evidence="7">
    <location>
        <begin position="9"/>
        <end position="229"/>
    </location>
</feature>
<evidence type="ECO:0000256" key="5">
    <source>
        <dbReference type="ARBA" id="ARBA00038306"/>
    </source>
</evidence>
<dbReference type="KEGG" id="trb:HB776_16685"/>
<organism evidence="8 9">
    <name type="scientific">Tardiphaga robiniae</name>
    <dbReference type="NCBI Taxonomy" id="943830"/>
    <lineage>
        <taxon>Bacteria</taxon>
        <taxon>Pseudomonadati</taxon>
        <taxon>Pseudomonadota</taxon>
        <taxon>Alphaproteobacteria</taxon>
        <taxon>Hyphomicrobiales</taxon>
        <taxon>Nitrobacteraceae</taxon>
        <taxon>Tardiphaga</taxon>
    </lineage>
</organism>
<dbReference type="AlphaFoldDB" id="A0A7G6U110"/>
<dbReference type="PANTHER" id="PTHR34001:SF3">
    <property type="entry name" value="BLL7405 PROTEIN"/>
    <property type="match status" value="1"/>
</dbReference>
<evidence type="ECO:0000256" key="4">
    <source>
        <dbReference type="ARBA" id="ARBA00023237"/>
    </source>
</evidence>
<dbReference type="InterPro" id="IPR051692">
    <property type="entry name" value="OMP-like"/>
</dbReference>
<evidence type="ECO:0000313" key="9">
    <source>
        <dbReference type="Proteomes" id="UP000515291"/>
    </source>
</evidence>
<sequence>MKQILMAAVILTLGAASASAADLAARPYTKAPPAPIPVGYNWSGFYLGVMGGYGWSDRVNVGGVTTTSSDLQGGFGGGTIGYNWQTPGSIWVWGLEADAAASDISYSQTGLFGIFPVTLEDKIRSFGSVTGRVGVTSGAALFYAKGGYAWADNRFSIAGLGGSFSESKVLSGWTVGAGVEYMFAPNWSLKGEYMYADYGSERYLTAFAPGGLELGATTHTVKGGINYRFNWGGSNF</sequence>
<evidence type="ECO:0000256" key="6">
    <source>
        <dbReference type="SAM" id="SignalP"/>
    </source>
</evidence>
<dbReference type="SUPFAM" id="SSF56925">
    <property type="entry name" value="OMPA-like"/>
    <property type="match status" value="1"/>
</dbReference>
<accession>A0A7G6U110</accession>
<keyword evidence="3" id="KW-0472">Membrane</keyword>
<evidence type="ECO:0000256" key="1">
    <source>
        <dbReference type="ARBA" id="ARBA00004442"/>
    </source>
</evidence>
<feature type="chain" id="PRO_5028940805" evidence="6">
    <location>
        <begin position="21"/>
        <end position="236"/>
    </location>
</feature>
<name>A0A7G6U110_9BRAD</name>
<evidence type="ECO:0000313" key="8">
    <source>
        <dbReference type="EMBL" id="QND72692.1"/>
    </source>
</evidence>
<keyword evidence="4" id="KW-0998">Cell outer membrane</keyword>
<evidence type="ECO:0000256" key="2">
    <source>
        <dbReference type="ARBA" id="ARBA00022729"/>
    </source>
</evidence>
<dbReference type="EMBL" id="CP050292">
    <property type="protein sequence ID" value="QND72692.1"/>
    <property type="molecule type" value="Genomic_DNA"/>
</dbReference>
<evidence type="ECO:0000259" key="7">
    <source>
        <dbReference type="Pfam" id="PF13505"/>
    </source>
</evidence>
<dbReference type="RefSeq" id="WP_184511610.1">
    <property type="nucleotide sequence ID" value="NZ_CP050292.1"/>
</dbReference>
<dbReference type="InterPro" id="IPR027385">
    <property type="entry name" value="Beta-barrel_OMP"/>
</dbReference>
<dbReference type="Proteomes" id="UP000515291">
    <property type="component" value="Chromosome"/>
</dbReference>
<dbReference type="Gene3D" id="2.40.160.20">
    <property type="match status" value="1"/>
</dbReference>
<dbReference type="InterPro" id="IPR011250">
    <property type="entry name" value="OMP/PagP_B-barrel"/>
</dbReference>
<gene>
    <name evidence="8" type="ORF">HB776_16685</name>
</gene>
<reference evidence="9" key="1">
    <citation type="journal article" date="2020" name="Mol. Plant Microbe">
        <title>Rhizobial microsymbionts of the narrowly endemic Oxytropis species growing in Kamchatka are characterized by significant genetic diversity and possess a set of genes that are associated with T3SS and T6SS secretion systems and can affect the development of symbiosis.</title>
        <authorList>
            <person name="Safronova V."/>
            <person name="Guro P."/>
            <person name="Sazanova A."/>
            <person name="Kuznetsova I."/>
            <person name="Belimov A."/>
            <person name="Yakubov V."/>
            <person name="Chirak E."/>
            <person name="Afonin A."/>
            <person name="Gogolev Y."/>
            <person name="Andronov E."/>
            <person name="Tikhonovich I."/>
        </authorList>
    </citation>
    <scope>NUCLEOTIDE SEQUENCE [LARGE SCALE GENOMIC DNA]</scope>
    <source>
        <strain evidence="9">581</strain>
    </source>
</reference>